<dbReference type="PANTHER" id="PTHR10903:SF188">
    <property type="entry name" value="GTPASE IMAP FAMILY MEMBER 2-LIKE-RELATED"/>
    <property type="match status" value="1"/>
</dbReference>
<keyword evidence="7" id="KW-1185">Reference proteome</keyword>
<reference evidence="6" key="2">
    <citation type="submission" date="2025-09" db="UniProtKB">
        <authorList>
            <consortium name="Ensembl"/>
        </authorList>
    </citation>
    <scope>IDENTIFICATION</scope>
</reference>
<dbReference type="GeneTree" id="ENSGT01120000271858"/>
<dbReference type="OMA" id="SHYEEMA"/>
<evidence type="ECO:0000256" key="4">
    <source>
        <dbReference type="SAM" id="MobiDB-lite"/>
    </source>
</evidence>
<protein>
    <recommendedName>
        <fullName evidence="5">AIG1-type G domain-containing protein</fullName>
    </recommendedName>
</protein>
<dbReference type="Gene3D" id="3.40.50.300">
    <property type="entry name" value="P-loop containing nucleotide triphosphate hydrolases"/>
    <property type="match status" value="1"/>
</dbReference>
<dbReference type="InterPro" id="IPR006703">
    <property type="entry name" value="G_AIG1"/>
</dbReference>
<dbReference type="CDD" id="cd01852">
    <property type="entry name" value="AIG1"/>
    <property type="match status" value="1"/>
</dbReference>
<proteinExistence type="inferred from homology"/>
<dbReference type="Pfam" id="PF04548">
    <property type="entry name" value="AIG1"/>
    <property type="match status" value="1"/>
</dbReference>
<dbReference type="Ensembl" id="ENSNBRT00000007824.1">
    <property type="protein sequence ID" value="ENSNBRP00000007612.1"/>
    <property type="gene ID" value="ENSNBRG00000005951.1"/>
</dbReference>
<comment type="similarity">
    <text evidence="1">Belongs to the TRAFAC class TrmE-Era-EngA-EngB-Septin-like GTPase superfamily. AIG1/Toc34/Toc159-like paraseptin GTPase family. IAN subfamily.</text>
</comment>
<evidence type="ECO:0000313" key="6">
    <source>
        <dbReference type="Ensembl" id="ENSNBRP00000007612.1"/>
    </source>
</evidence>
<organism evidence="6 7">
    <name type="scientific">Neolamprologus brichardi</name>
    <name type="common">Fairy cichlid</name>
    <name type="synonym">Lamprologus brichardi</name>
    <dbReference type="NCBI Taxonomy" id="32507"/>
    <lineage>
        <taxon>Eukaryota</taxon>
        <taxon>Metazoa</taxon>
        <taxon>Chordata</taxon>
        <taxon>Craniata</taxon>
        <taxon>Vertebrata</taxon>
        <taxon>Euteleostomi</taxon>
        <taxon>Actinopterygii</taxon>
        <taxon>Neopterygii</taxon>
        <taxon>Teleostei</taxon>
        <taxon>Neoteleostei</taxon>
        <taxon>Acanthomorphata</taxon>
        <taxon>Ovalentaria</taxon>
        <taxon>Cichlomorphae</taxon>
        <taxon>Cichliformes</taxon>
        <taxon>Cichlidae</taxon>
        <taxon>African cichlids</taxon>
        <taxon>Pseudocrenilabrinae</taxon>
        <taxon>Lamprologini</taxon>
        <taxon>Neolamprologus</taxon>
    </lineage>
</organism>
<dbReference type="Proteomes" id="UP000261580">
    <property type="component" value="Unassembled WGS sequence"/>
</dbReference>
<dbReference type="InterPro" id="IPR027417">
    <property type="entry name" value="P-loop_NTPase"/>
</dbReference>
<dbReference type="GO" id="GO:0005525">
    <property type="term" value="F:GTP binding"/>
    <property type="evidence" value="ECO:0007669"/>
    <property type="project" value="UniProtKB-KW"/>
</dbReference>
<sequence length="351" mass="40686">PGIKCFCTSNSKLEGTERLFHSDRLRIVLIGKTGSGKSSSGNTILGRKEFTAGASQTSITKKCKKAEGDVDGRPVVVLDTPGLFDSTLSLEEVSEEMTKCISLLAPGPHVFLLVLQIGRLTPEEKETLKLIKKVFGKNSEKFTIILFTGGDTLEHHEQSIEEYIKDECDDSFKSLIADCESRYHVFNNREKQGCAQVSELIKKIETMVKKNGGNYFTNEMLQELEENEQRDEQLRQLQESIDFQSEERKKELETRKKERETEELKRRGWEQEIHELEKKLRSESESKEMINRELEQYKENIREQDQLKEKQKQDDEQKEQKLRKLQEEYNQGVFPFHQTVNFYVASFLLTS</sequence>
<feature type="domain" description="AIG1-type G" evidence="5">
    <location>
        <begin position="22"/>
        <end position="225"/>
    </location>
</feature>
<name>A0A3Q4GVA9_NEOBR</name>
<evidence type="ECO:0000256" key="2">
    <source>
        <dbReference type="ARBA" id="ARBA00022741"/>
    </source>
</evidence>
<dbReference type="Bgee" id="ENSNBRG00000005951">
    <property type="expression patterns" value="Expressed in blood and 2 other cell types or tissues"/>
</dbReference>
<keyword evidence="2" id="KW-0547">Nucleotide-binding</keyword>
<feature type="region of interest" description="Disordered" evidence="4">
    <location>
        <begin position="245"/>
        <end position="267"/>
    </location>
</feature>
<evidence type="ECO:0000256" key="3">
    <source>
        <dbReference type="ARBA" id="ARBA00023134"/>
    </source>
</evidence>
<dbReference type="SUPFAM" id="SSF52540">
    <property type="entry name" value="P-loop containing nucleoside triphosphate hydrolases"/>
    <property type="match status" value="1"/>
</dbReference>
<dbReference type="PANTHER" id="PTHR10903">
    <property type="entry name" value="GTPASE, IMAP FAMILY MEMBER-RELATED"/>
    <property type="match status" value="1"/>
</dbReference>
<dbReference type="PROSITE" id="PS51720">
    <property type="entry name" value="G_AIG1"/>
    <property type="match status" value="1"/>
</dbReference>
<evidence type="ECO:0000313" key="7">
    <source>
        <dbReference type="Proteomes" id="UP000261580"/>
    </source>
</evidence>
<evidence type="ECO:0000259" key="5">
    <source>
        <dbReference type="PROSITE" id="PS51720"/>
    </source>
</evidence>
<dbReference type="FunFam" id="3.40.50.300:FF:000366">
    <property type="entry name" value="GTPase, IMAP family member 2"/>
    <property type="match status" value="1"/>
</dbReference>
<feature type="region of interest" description="Disordered" evidence="4">
    <location>
        <begin position="301"/>
        <end position="323"/>
    </location>
</feature>
<dbReference type="AlphaFoldDB" id="A0A3Q4GVA9"/>
<accession>A0A3Q4GVA9</accession>
<reference evidence="6" key="1">
    <citation type="submission" date="2025-08" db="UniProtKB">
        <authorList>
            <consortium name="Ensembl"/>
        </authorList>
    </citation>
    <scope>IDENTIFICATION</scope>
</reference>
<dbReference type="STRING" id="32507.ENSNBRP00000007612"/>
<keyword evidence="3" id="KW-0342">GTP-binding</keyword>
<evidence type="ECO:0000256" key="1">
    <source>
        <dbReference type="ARBA" id="ARBA00008535"/>
    </source>
</evidence>
<dbReference type="InterPro" id="IPR045058">
    <property type="entry name" value="GIMA/IAN/Toc"/>
</dbReference>